<organism evidence="1">
    <name type="scientific">Arundo donax</name>
    <name type="common">Giant reed</name>
    <name type="synonym">Donax arundinaceus</name>
    <dbReference type="NCBI Taxonomy" id="35708"/>
    <lineage>
        <taxon>Eukaryota</taxon>
        <taxon>Viridiplantae</taxon>
        <taxon>Streptophyta</taxon>
        <taxon>Embryophyta</taxon>
        <taxon>Tracheophyta</taxon>
        <taxon>Spermatophyta</taxon>
        <taxon>Magnoliopsida</taxon>
        <taxon>Liliopsida</taxon>
        <taxon>Poales</taxon>
        <taxon>Poaceae</taxon>
        <taxon>PACMAD clade</taxon>
        <taxon>Arundinoideae</taxon>
        <taxon>Arundineae</taxon>
        <taxon>Arundo</taxon>
    </lineage>
</organism>
<protein>
    <submittedName>
        <fullName evidence="1">Uncharacterized protein</fullName>
    </submittedName>
</protein>
<reference evidence="1" key="2">
    <citation type="journal article" date="2015" name="Data Brief">
        <title>Shoot transcriptome of the giant reed, Arundo donax.</title>
        <authorList>
            <person name="Barrero R.A."/>
            <person name="Guerrero F.D."/>
            <person name="Moolhuijzen P."/>
            <person name="Goolsby J.A."/>
            <person name="Tidwell J."/>
            <person name="Bellgard S.E."/>
            <person name="Bellgard M.I."/>
        </authorList>
    </citation>
    <scope>NUCLEOTIDE SEQUENCE</scope>
    <source>
        <tissue evidence="1">Shoot tissue taken approximately 20 cm above the soil surface</tissue>
    </source>
</reference>
<name>A0A0A8ZWX1_ARUDO</name>
<proteinExistence type="predicted"/>
<sequence>MRMDLRGKIDQLDEKLFLVHYHDEFKLADLISYNGIELGGAYISAAFWVDGIGAVGRLRSVWVKIRDLPLHLVRWYVLAQVISSMGKLKDIDLSFKTSNSPLQDS</sequence>
<dbReference type="EMBL" id="GBRH01255677">
    <property type="protein sequence ID" value="JAD42218.1"/>
    <property type="molecule type" value="Transcribed_RNA"/>
</dbReference>
<evidence type="ECO:0000313" key="1">
    <source>
        <dbReference type="EMBL" id="JAD42218.1"/>
    </source>
</evidence>
<reference evidence="1" key="1">
    <citation type="submission" date="2014-09" db="EMBL/GenBank/DDBJ databases">
        <authorList>
            <person name="Magalhaes I.L.F."/>
            <person name="Oliveira U."/>
            <person name="Santos F.R."/>
            <person name="Vidigal T.H.D.A."/>
            <person name="Brescovit A.D."/>
            <person name="Santos A.J."/>
        </authorList>
    </citation>
    <scope>NUCLEOTIDE SEQUENCE</scope>
    <source>
        <tissue evidence="1">Shoot tissue taken approximately 20 cm above the soil surface</tissue>
    </source>
</reference>
<accession>A0A0A8ZWX1</accession>
<dbReference type="AlphaFoldDB" id="A0A0A8ZWX1"/>